<dbReference type="InterPro" id="IPR015943">
    <property type="entry name" value="WD40/YVTN_repeat-like_dom_sf"/>
</dbReference>
<proteinExistence type="predicted"/>
<dbReference type="InterPro" id="IPR002372">
    <property type="entry name" value="PQQ_rpt_dom"/>
</dbReference>
<dbReference type="SUPFAM" id="SSF50998">
    <property type="entry name" value="Quinoprotein alcohol dehydrogenase-like"/>
    <property type="match status" value="2"/>
</dbReference>
<dbReference type="InterPro" id="IPR011047">
    <property type="entry name" value="Quinoprotein_ADH-like_sf"/>
</dbReference>
<dbReference type="PANTHER" id="PTHR34512:SF30">
    <property type="entry name" value="OUTER MEMBRANE PROTEIN ASSEMBLY FACTOR BAMB"/>
    <property type="match status" value="1"/>
</dbReference>
<sequence>MAAVVDSPKAFRLKVDEEVDVRGKVHGRLEQLDRLVATAVKAGAPHNCVTTPELTWRLLHRLSLIELRLEEADFSDRTHAVERLQRVTPTGDPSDASGLFGRLAELVGTYAPSGAIVTPEILRKDLSGLPFLHFPDLSAETLEVRSTPATQERETVAARRRTLGRSVPGQPTEKWKIRTASTAAKQPLLCDDTVVVRDGLWLFALDAGTGDRLWSRKTLYDDMPVLGAGATYFAGPLNRALAVDLRSGKKRLPLPVPLHNGFAAFDKGTLYTSGPEGALHAIDPVSRKFLWPKPITGPMVAAPTVREGVVFVLVNESSRPHSPASIANSVLAVDAETGELRWRLPSALPESKLWQIGHHATYVVQDLEPSRNRVTALNLDNGETVWEHEFEDCVTSPPVESGGAIYLVGKAGSVYALDAKTGGLMWQETAGRRISAAPLVTGGLVIVGGENPNRITAFDAVTGTKIWSKPGQGAFTSSPFAVGSAICAAHRAGDLVAWHAETGRQLWKFDLRWDPRSQGEPLIENGVLYAATTRGTVHAVALG</sequence>
<dbReference type="Proteomes" id="UP001431926">
    <property type="component" value="Chromosome"/>
</dbReference>
<dbReference type="Gene3D" id="2.40.10.480">
    <property type="match status" value="1"/>
</dbReference>
<organism evidence="2 3">
    <name type="scientific">Streptomyces anulatus</name>
    <name type="common">Streptomyces chrysomallus</name>
    <dbReference type="NCBI Taxonomy" id="1892"/>
    <lineage>
        <taxon>Bacteria</taxon>
        <taxon>Bacillati</taxon>
        <taxon>Actinomycetota</taxon>
        <taxon>Actinomycetes</taxon>
        <taxon>Kitasatosporales</taxon>
        <taxon>Streptomycetaceae</taxon>
        <taxon>Streptomyces</taxon>
    </lineage>
</organism>
<evidence type="ECO:0000313" key="3">
    <source>
        <dbReference type="Proteomes" id="UP001431926"/>
    </source>
</evidence>
<evidence type="ECO:0000259" key="1">
    <source>
        <dbReference type="Pfam" id="PF13360"/>
    </source>
</evidence>
<name>A0ABZ1ZHK1_STRAQ</name>
<accession>A0ABZ1ZHK1</accession>
<dbReference type="Pfam" id="PF13360">
    <property type="entry name" value="PQQ_2"/>
    <property type="match status" value="2"/>
</dbReference>
<feature type="domain" description="Pyrrolo-quinoline quinone repeat" evidence="1">
    <location>
        <begin position="172"/>
        <end position="254"/>
    </location>
</feature>
<gene>
    <name evidence="2" type="ORF">OG367_19095</name>
</gene>
<evidence type="ECO:0000313" key="2">
    <source>
        <dbReference type="EMBL" id="WUX38210.1"/>
    </source>
</evidence>
<protein>
    <submittedName>
        <fullName evidence="2">PQQ-binding-like beta-propeller repeat protein</fullName>
    </submittedName>
</protein>
<dbReference type="EMBL" id="CP109491">
    <property type="protein sequence ID" value="WUX38210.1"/>
    <property type="molecule type" value="Genomic_DNA"/>
</dbReference>
<keyword evidence="3" id="KW-1185">Reference proteome</keyword>
<dbReference type="PANTHER" id="PTHR34512">
    <property type="entry name" value="CELL SURFACE PROTEIN"/>
    <property type="match status" value="1"/>
</dbReference>
<dbReference type="InterPro" id="IPR018391">
    <property type="entry name" value="PQQ_b-propeller_rpt"/>
</dbReference>
<reference evidence="2" key="1">
    <citation type="submission" date="2022-10" db="EMBL/GenBank/DDBJ databases">
        <title>The complete genomes of actinobacterial strains from the NBC collection.</title>
        <authorList>
            <person name="Joergensen T.S."/>
            <person name="Alvarez Arevalo M."/>
            <person name="Sterndorff E.B."/>
            <person name="Faurdal D."/>
            <person name="Vuksanovic O."/>
            <person name="Mourched A.-S."/>
            <person name="Charusanti P."/>
            <person name="Shaw S."/>
            <person name="Blin K."/>
            <person name="Weber T."/>
        </authorList>
    </citation>
    <scope>NUCLEOTIDE SEQUENCE</scope>
    <source>
        <strain evidence="2">NBC_01436</strain>
    </source>
</reference>
<dbReference type="Gene3D" id="2.130.10.10">
    <property type="entry name" value="YVTN repeat-like/Quinoprotein amine dehydrogenase"/>
    <property type="match status" value="2"/>
</dbReference>
<dbReference type="RefSeq" id="WP_329356718.1">
    <property type="nucleotide sequence ID" value="NZ_CP109491.1"/>
</dbReference>
<dbReference type="SMART" id="SM00564">
    <property type="entry name" value="PQQ"/>
    <property type="match status" value="6"/>
</dbReference>
<feature type="domain" description="Pyrrolo-quinoline quinone repeat" evidence="1">
    <location>
        <begin position="371"/>
        <end position="539"/>
    </location>
</feature>